<evidence type="ECO:0000256" key="5">
    <source>
        <dbReference type="ARBA" id="ARBA00022989"/>
    </source>
</evidence>
<dbReference type="PANTHER" id="PTHR19139">
    <property type="entry name" value="AQUAPORIN TRANSPORTER"/>
    <property type="match status" value="1"/>
</dbReference>
<reference evidence="9 10" key="1">
    <citation type="submission" date="2023-11" db="EMBL/GenBank/DDBJ databases">
        <authorList>
            <person name="Okamura Y."/>
        </authorList>
    </citation>
    <scope>NUCLEOTIDE SEQUENCE [LARGE SCALE GENOMIC DNA]</scope>
</reference>
<keyword evidence="3 7" id="KW-0813">Transport</keyword>
<dbReference type="EMBL" id="CAVLEF010000007">
    <property type="protein sequence ID" value="CAK1546047.1"/>
    <property type="molecule type" value="Genomic_DNA"/>
</dbReference>
<comment type="subcellular location">
    <subcellularLocation>
        <location evidence="1">Membrane</location>
        <topology evidence="1">Multi-pass membrane protein</topology>
    </subcellularLocation>
</comment>
<evidence type="ECO:0000313" key="9">
    <source>
        <dbReference type="EMBL" id="CAK1546047.1"/>
    </source>
</evidence>
<keyword evidence="5 8" id="KW-1133">Transmembrane helix</keyword>
<evidence type="ECO:0000256" key="8">
    <source>
        <dbReference type="SAM" id="Phobius"/>
    </source>
</evidence>
<comment type="caution">
    <text evidence="9">The sequence shown here is derived from an EMBL/GenBank/DDBJ whole genome shotgun (WGS) entry which is preliminary data.</text>
</comment>
<accession>A0AAV1J9J3</accession>
<evidence type="ECO:0000256" key="2">
    <source>
        <dbReference type="ARBA" id="ARBA00006175"/>
    </source>
</evidence>
<evidence type="ECO:0000256" key="3">
    <source>
        <dbReference type="ARBA" id="ARBA00022448"/>
    </source>
</evidence>
<evidence type="ECO:0000256" key="6">
    <source>
        <dbReference type="ARBA" id="ARBA00023136"/>
    </source>
</evidence>
<dbReference type="Proteomes" id="UP001497472">
    <property type="component" value="Unassembled WGS sequence"/>
</dbReference>
<dbReference type="AlphaFoldDB" id="A0AAV1J9J3"/>
<keyword evidence="6 8" id="KW-0472">Membrane</keyword>
<dbReference type="InterPro" id="IPR000425">
    <property type="entry name" value="MIP"/>
</dbReference>
<dbReference type="GO" id="GO:0015267">
    <property type="term" value="F:channel activity"/>
    <property type="evidence" value="ECO:0007669"/>
    <property type="project" value="InterPro"/>
</dbReference>
<sequence length="177" mass="18993">MTNNGTQVVTVITNVANEKLNSPIITKWWYLQWKKILAEFVSTLLLIFLGCMTCMPLSGFSVQPPMYAPIGFGMVVLFNITAFGHISGAHMNPSVTLTAVIWGKMSVLLGIGYVIAQCLGAIVGYGLLVMVSPFDLITNAVCATQPHIGQEPYQALLVEIILSASLGFINCAVLGPS</sequence>
<organism evidence="9 10">
    <name type="scientific">Leptosia nina</name>
    <dbReference type="NCBI Taxonomy" id="320188"/>
    <lineage>
        <taxon>Eukaryota</taxon>
        <taxon>Metazoa</taxon>
        <taxon>Ecdysozoa</taxon>
        <taxon>Arthropoda</taxon>
        <taxon>Hexapoda</taxon>
        <taxon>Insecta</taxon>
        <taxon>Pterygota</taxon>
        <taxon>Neoptera</taxon>
        <taxon>Endopterygota</taxon>
        <taxon>Lepidoptera</taxon>
        <taxon>Glossata</taxon>
        <taxon>Ditrysia</taxon>
        <taxon>Papilionoidea</taxon>
        <taxon>Pieridae</taxon>
        <taxon>Pierinae</taxon>
        <taxon>Leptosia</taxon>
    </lineage>
</organism>
<dbReference type="Gene3D" id="1.20.1080.10">
    <property type="entry name" value="Glycerol uptake facilitator protein"/>
    <property type="match status" value="1"/>
</dbReference>
<feature type="transmembrane region" description="Helical" evidence="8">
    <location>
        <begin position="155"/>
        <end position="175"/>
    </location>
</feature>
<feature type="transmembrane region" description="Helical" evidence="8">
    <location>
        <begin position="66"/>
        <end position="86"/>
    </location>
</feature>
<dbReference type="SUPFAM" id="SSF81338">
    <property type="entry name" value="Aquaporin-like"/>
    <property type="match status" value="1"/>
</dbReference>
<feature type="transmembrane region" description="Helical" evidence="8">
    <location>
        <begin position="107"/>
        <end position="128"/>
    </location>
</feature>
<evidence type="ECO:0000256" key="7">
    <source>
        <dbReference type="RuleBase" id="RU000477"/>
    </source>
</evidence>
<evidence type="ECO:0000256" key="1">
    <source>
        <dbReference type="ARBA" id="ARBA00004141"/>
    </source>
</evidence>
<evidence type="ECO:0000313" key="10">
    <source>
        <dbReference type="Proteomes" id="UP001497472"/>
    </source>
</evidence>
<dbReference type="InterPro" id="IPR023271">
    <property type="entry name" value="Aquaporin-like"/>
</dbReference>
<proteinExistence type="inferred from homology"/>
<name>A0AAV1J9J3_9NEOP</name>
<keyword evidence="4 7" id="KW-0812">Transmembrane</keyword>
<dbReference type="PANTHER" id="PTHR19139:SF270">
    <property type="entry name" value="ENTOMOGLYCEROPORIN 1-RELATED"/>
    <property type="match status" value="1"/>
</dbReference>
<protein>
    <submittedName>
        <fullName evidence="9">Uncharacterized protein</fullName>
    </submittedName>
</protein>
<dbReference type="PROSITE" id="PS00221">
    <property type="entry name" value="MIP"/>
    <property type="match status" value="1"/>
</dbReference>
<dbReference type="GO" id="GO:0005886">
    <property type="term" value="C:plasma membrane"/>
    <property type="evidence" value="ECO:0007669"/>
    <property type="project" value="TreeGrafter"/>
</dbReference>
<dbReference type="Pfam" id="PF00230">
    <property type="entry name" value="MIP"/>
    <property type="match status" value="1"/>
</dbReference>
<dbReference type="InterPro" id="IPR034294">
    <property type="entry name" value="Aquaporin_transptr"/>
</dbReference>
<evidence type="ECO:0000256" key="4">
    <source>
        <dbReference type="ARBA" id="ARBA00022692"/>
    </source>
</evidence>
<comment type="similarity">
    <text evidence="2 7">Belongs to the MIP/aquaporin (TC 1.A.8) family.</text>
</comment>
<dbReference type="PRINTS" id="PR00783">
    <property type="entry name" value="MINTRINSICP"/>
</dbReference>
<keyword evidence="10" id="KW-1185">Reference proteome</keyword>
<feature type="transmembrane region" description="Helical" evidence="8">
    <location>
        <begin position="36"/>
        <end position="60"/>
    </location>
</feature>
<gene>
    <name evidence="9" type="ORF">LNINA_LOCUS5653</name>
</gene>
<dbReference type="InterPro" id="IPR022357">
    <property type="entry name" value="MIP_CS"/>
</dbReference>